<dbReference type="PANTHER" id="PTHR43751">
    <property type="entry name" value="SULFATASE"/>
    <property type="match status" value="1"/>
</dbReference>
<feature type="domain" description="Sulfatase N-terminal" evidence="2">
    <location>
        <begin position="260"/>
        <end position="540"/>
    </location>
</feature>
<evidence type="ECO:0000256" key="1">
    <source>
        <dbReference type="SAM" id="Phobius"/>
    </source>
</evidence>
<dbReference type="SUPFAM" id="SSF53649">
    <property type="entry name" value="Alkaline phosphatase-like"/>
    <property type="match status" value="1"/>
</dbReference>
<keyword evidence="4" id="KW-1185">Reference proteome</keyword>
<feature type="transmembrane region" description="Helical" evidence="1">
    <location>
        <begin position="20"/>
        <end position="42"/>
    </location>
</feature>
<dbReference type="Gene3D" id="3.40.720.10">
    <property type="entry name" value="Alkaline Phosphatase, subunit A"/>
    <property type="match status" value="1"/>
</dbReference>
<organism evidence="3 4">
    <name type="scientific">Rubrobacter xylanophilus</name>
    <dbReference type="NCBI Taxonomy" id="49319"/>
    <lineage>
        <taxon>Bacteria</taxon>
        <taxon>Bacillati</taxon>
        <taxon>Actinomycetota</taxon>
        <taxon>Rubrobacteria</taxon>
        <taxon>Rubrobacterales</taxon>
        <taxon>Rubrobacteraceae</taxon>
        <taxon>Rubrobacter</taxon>
    </lineage>
</organism>
<dbReference type="Proteomes" id="UP000318065">
    <property type="component" value="Chromosome"/>
</dbReference>
<accession>A0A510HGJ0</accession>
<dbReference type="Pfam" id="PF00884">
    <property type="entry name" value="Sulfatase"/>
    <property type="match status" value="1"/>
</dbReference>
<reference evidence="3" key="1">
    <citation type="journal article" date="2019" name="Microbiol. Resour. Announc.">
        <title>Complete Genome Sequence of Rubrobacter xylanophilus Strain AA3-22, Isolated from Arima Onsen in Japan.</title>
        <authorList>
            <person name="Tomariguchi N."/>
            <person name="Miyazaki K."/>
        </authorList>
    </citation>
    <scope>NUCLEOTIDE SEQUENCE [LARGE SCALE GENOMIC DNA]</scope>
    <source>
        <strain evidence="3">AA3-22</strain>
    </source>
</reference>
<dbReference type="InterPro" id="IPR017850">
    <property type="entry name" value="Alkaline_phosphatase_core_sf"/>
</dbReference>
<protein>
    <recommendedName>
        <fullName evidence="2">Sulfatase N-terminal domain-containing protein</fullName>
    </recommendedName>
</protein>
<dbReference type="PANTHER" id="PTHR43751:SF3">
    <property type="entry name" value="SULFATASE N-TERMINAL DOMAIN-CONTAINING PROTEIN"/>
    <property type="match status" value="1"/>
</dbReference>
<feature type="transmembrane region" description="Helical" evidence="1">
    <location>
        <begin position="135"/>
        <end position="162"/>
    </location>
</feature>
<keyword evidence="1" id="KW-0812">Transmembrane</keyword>
<dbReference type="EMBL" id="AP019791">
    <property type="protein sequence ID" value="BBL79071.1"/>
    <property type="molecule type" value="Genomic_DNA"/>
</dbReference>
<sequence length="636" mass="71400">MTAENRGRAFSGDLLDRRDWVYVLALLVPFTVYTLVLKAARVGSLPGDPGLLGTFGLMRSDILFDLGYALFWIGLFAVARRGLPRLLVVWLFHATTITVALIETGAARFYEITGSSLDATTILFFLSSPKEVGTVVASAVTPSLVATLAIALLYAIFGPWLLSRFAARRWGRQTVEPGTPRASWLGFAGAALVAYALVSLSLLPGGKVPGASETSTRDGFLNVALSAVESSPLPYVDAEKVRESLPTQTRLEPAERTRKRNVVLIFLESTRASSVTPYNEDIQTTPFLDELAGQSLFAERAYAAMPHTTNAQTATICGIDPPTREGTASLGDRIPARCLPDLLNEQGYRTAYFQSATENFERRPEVVKNMGYEEFYSLEDLDKKGFQRANYFGYEDDILLEPSRKWLQQNGDEPFFVTYNTITPHHQYLAPDKRYGRKQFAKDDTVNRYQNTVRYLDFFVKNLIRQYKEMGLYENTVFVILGDHGEAFGEHGRYQHDNVIWEEGLRIPMMVLDPSRPAGRIKAPVGELDVLPTVADALGYRVEGGEYPGRSMLDPLPEDRTLKFSCWYENKCLASVKGDKKYIYHFGDRPEEFYDLSKDPLEKNNIIDEVAPEEIKARREELLEWRARADTAYGSP</sequence>
<gene>
    <name evidence="3" type="ORF">RxyAA322_09250</name>
</gene>
<feature type="transmembrane region" description="Helical" evidence="1">
    <location>
        <begin position="182"/>
        <end position="203"/>
    </location>
</feature>
<proteinExistence type="predicted"/>
<name>A0A510HGJ0_9ACTN</name>
<dbReference type="CDD" id="cd16015">
    <property type="entry name" value="LTA_synthase"/>
    <property type="match status" value="1"/>
</dbReference>
<evidence type="ECO:0000313" key="3">
    <source>
        <dbReference type="EMBL" id="BBL79071.1"/>
    </source>
</evidence>
<dbReference type="InterPro" id="IPR052701">
    <property type="entry name" value="GAG_Ulvan_Degrading_Sulfatases"/>
</dbReference>
<dbReference type="AlphaFoldDB" id="A0A510HGJ0"/>
<dbReference type="OrthoDB" id="9777306at2"/>
<keyword evidence="1" id="KW-1133">Transmembrane helix</keyword>
<dbReference type="RefSeq" id="WP_143527126.1">
    <property type="nucleotide sequence ID" value="NZ_AP019791.1"/>
</dbReference>
<feature type="transmembrane region" description="Helical" evidence="1">
    <location>
        <begin position="62"/>
        <end position="79"/>
    </location>
</feature>
<evidence type="ECO:0000313" key="4">
    <source>
        <dbReference type="Proteomes" id="UP000318065"/>
    </source>
</evidence>
<evidence type="ECO:0000259" key="2">
    <source>
        <dbReference type="Pfam" id="PF00884"/>
    </source>
</evidence>
<feature type="transmembrane region" description="Helical" evidence="1">
    <location>
        <begin position="86"/>
        <end position="110"/>
    </location>
</feature>
<keyword evidence="1" id="KW-0472">Membrane</keyword>
<dbReference type="InterPro" id="IPR000917">
    <property type="entry name" value="Sulfatase_N"/>
</dbReference>